<keyword evidence="2" id="KW-1185">Reference proteome</keyword>
<reference evidence="1" key="1">
    <citation type="submission" date="2022-07" db="EMBL/GenBank/DDBJ databases">
        <title>The genome of Lyophyllum shimeji provides insight into the initial evolution of ectomycorrhizal fungal genome.</title>
        <authorList>
            <person name="Kobayashi Y."/>
            <person name="Shibata T."/>
            <person name="Hirakawa H."/>
            <person name="Shigenobu S."/>
            <person name="Nishiyama T."/>
            <person name="Yamada A."/>
            <person name="Hasebe M."/>
            <person name="Kawaguchi M."/>
        </authorList>
    </citation>
    <scope>NUCLEOTIDE SEQUENCE</scope>
    <source>
        <strain evidence="1">AT787</strain>
    </source>
</reference>
<protein>
    <submittedName>
        <fullName evidence="1">Uncharacterized protein</fullName>
    </submittedName>
</protein>
<sequence>MPSLGTTSRASTIPWANGPRLCDYAVHSLSIQVHFVIALVVIRDRLRTERRILPGRTQRSTPGQGISGIAVLLDHSHRPSILYAVWVSASVATFLKYSMTHLALPSDGLISTVVAFVVRHTWQIAFCASRRAGFYAA</sequence>
<name>A0A9P3UMF1_LYOSH</name>
<dbReference type="Proteomes" id="UP001063166">
    <property type="component" value="Unassembled WGS sequence"/>
</dbReference>
<comment type="caution">
    <text evidence="1">The sequence shown here is derived from an EMBL/GenBank/DDBJ whole genome shotgun (WGS) entry which is preliminary data.</text>
</comment>
<evidence type="ECO:0000313" key="1">
    <source>
        <dbReference type="EMBL" id="GLB38292.1"/>
    </source>
</evidence>
<accession>A0A9P3UMF1</accession>
<dbReference type="EMBL" id="BRPK01000005">
    <property type="protein sequence ID" value="GLB38292.1"/>
    <property type="molecule type" value="Genomic_DNA"/>
</dbReference>
<proteinExistence type="predicted"/>
<evidence type="ECO:0000313" key="2">
    <source>
        <dbReference type="Proteomes" id="UP001063166"/>
    </source>
</evidence>
<gene>
    <name evidence="1" type="ORF">LshimejAT787_0501570</name>
</gene>
<organism evidence="1 2">
    <name type="scientific">Lyophyllum shimeji</name>
    <name type="common">Hon-shimeji</name>
    <name type="synonym">Tricholoma shimeji</name>
    <dbReference type="NCBI Taxonomy" id="47721"/>
    <lineage>
        <taxon>Eukaryota</taxon>
        <taxon>Fungi</taxon>
        <taxon>Dikarya</taxon>
        <taxon>Basidiomycota</taxon>
        <taxon>Agaricomycotina</taxon>
        <taxon>Agaricomycetes</taxon>
        <taxon>Agaricomycetidae</taxon>
        <taxon>Agaricales</taxon>
        <taxon>Tricholomatineae</taxon>
        <taxon>Lyophyllaceae</taxon>
        <taxon>Lyophyllum</taxon>
    </lineage>
</organism>
<dbReference type="AlphaFoldDB" id="A0A9P3UMF1"/>